<dbReference type="PROSITE" id="PS00108">
    <property type="entry name" value="PROTEIN_KINASE_ST"/>
    <property type="match status" value="1"/>
</dbReference>
<evidence type="ECO:0000256" key="4">
    <source>
        <dbReference type="ARBA" id="ARBA00022840"/>
    </source>
</evidence>
<gene>
    <name evidence="7" type="ORF">BLNAU_15772</name>
</gene>
<keyword evidence="4" id="KW-0067">ATP-binding</keyword>
<dbReference type="GO" id="GO:0004674">
    <property type="term" value="F:protein serine/threonine kinase activity"/>
    <property type="evidence" value="ECO:0007669"/>
    <property type="project" value="UniProtKB-KW"/>
</dbReference>
<dbReference type="EC" id="2.7.11.1" evidence="7"/>
<dbReference type="EMBL" id="JARBJD010000159">
    <property type="protein sequence ID" value="KAK2949291.1"/>
    <property type="molecule type" value="Genomic_DNA"/>
</dbReference>
<dbReference type="PROSITE" id="PS50011">
    <property type="entry name" value="PROTEIN_KINASE_DOM"/>
    <property type="match status" value="1"/>
</dbReference>
<dbReference type="SMART" id="SM00355">
    <property type="entry name" value="ZnF_C2H2"/>
    <property type="match status" value="4"/>
</dbReference>
<evidence type="ECO:0000256" key="5">
    <source>
        <dbReference type="SAM" id="MobiDB-lite"/>
    </source>
</evidence>
<feature type="domain" description="Protein kinase" evidence="6">
    <location>
        <begin position="1"/>
        <end position="260"/>
    </location>
</feature>
<keyword evidence="3 7" id="KW-0418">Kinase</keyword>
<evidence type="ECO:0000259" key="6">
    <source>
        <dbReference type="PROSITE" id="PS50011"/>
    </source>
</evidence>
<dbReference type="Proteomes" id="UP001281761">
    <property type="component" value="Unassembled WGS sequence"/>
</dbReference>
<dbReference type="InterPro" id="IPR045269">
    <property type="entry name" value="Atg1-like"/>
</dbReference>
<name>A0ABQ9XBK0_9EUKA</name>
<keyword evidence="8" id="KW-1185">Reference proteome</keyword>
<evidence type="ECO:0000256" key="2">
    <source>
        <dbReference type="ARBA" id="ARBA00022741"/>
    </source>
</evidence>
<dbReference type="PANTHER" id="PTHR24348:SF22">
    <property type="entry name" value="NON-SPECIFIC SERINE_THREONINE PROTEIN KINASE"/>
    <property type="match status" value="1"/>
</dbReference>
<dbReference type="SUPFAM" id="SSF56112">
    <property type="entry name" value="Protein kinase-like (PK-like)"/>
    <property type="match status" value="1"/>
</dbReference>
<proteinExistence type="predicted"/>
<dbReference type="Pfam" id="PF00069">
    <property type="entry name" value="Pkinase"/>
    <property type="match status" value="1"/>
</dbReference>
<dbReference type="InterPro" id="IPR013087">
    <property type="entry name" value="Znf_C2H2_type"/>
</dbReference>
<sequence>MLLSSQGQFGRVYCAVMNNGSIQAAKIVDDPNVSRKEYNMAQHLQTLSTNHRFLVLTYTAFQNQESKQMVFFMDYADRGNLGDIIEKNTKTGIPETIARKIIYMIAYGLTQLHLHNFVHRDIKPDNLLLSYDPGRQTVRVLLSDYGLLRQIGEAPSNGESMNLTVCGTPLYMSPEALNEDSYSHSVDIWALGCIAYELVQGTHPFMSSSILDLHRRVNQPVPPVTQHVSAECRDFINDTLHIDPVHRLSAHRNLITHRWFVGLNETNCELSWDEFQMAKREAQLVSKINLSTQTLPALVTTFANRHDVLSGHTQMTVLLSLPGTPAPVLHPPPTLPSPPQPSPPHPQPQLPTPSQSAFFPYFNQPPHSLQHPPDTPQQSSHPQCSSNPSPQQSSHPQCSSNPSPQHSLDSLAPSPSPSALSSTPLQSQPKKFNRPRQVKEREDKLTCEFCKVGIPISRMDTHLKEAHRDRQEPTKNEPRHFQPQRSDTYQCPFCPTRLDDVPFIKHVLLVCNYYNAHLTQQCPCPLCSCSPMKPLDIWKHVLEDHKHDFYDNLKEILGENLLWNCRLSDPPCKDEHTRFGLLRHYQKKDHTTDSRPYKILCPFCFAFEDRKKFKEHVLEHNIQKVDCSRCSRSHDPSYIVQHTQSCKKPLNDPQNHLHCPLCGFRDKIDSLCYHLLTVHRNEQF</sequence>
<reference evidence="7 8" key="1">
    <citation type="journal article" date="2022" name="bioRxiv">
        <title>Genomics of Preaxostyla Flagellates Illuminates Evolutionary Transitions and the Path Towards Mitochondrial Loss.</title>
        <authorList>
            <person name="Novak L.V.F."/>
            <person name="Treitli S.C."/>
            <person name="Pyrih J."/>
            <person name="Halakuc P."/>
            <person name="Pipaliya S.V."/>
            <person name="Vacek V."/>
            <person name="Brzon O."/>
            <person name="Soukal P."/>
            <person name="Eme L."/>
            <person name="Dacks J.B."/>
            <person name="Karnkowska A."/>
            <person name="Elias M."/>
            <person name="Hampl V."/>
        </authorList>
    </citation>
    <scope>NUCLEOTIDE SEQUENCE [LARGE SCALE GENOMIC DNA]</scope>
    <source>
        <strain evidence="7">NAU3</strain>
        <tissue evidence="7">Gut</tissue>
    </source>
</reference>
<dbReference type="SMART" id="SM00220">
    <property type="entry name" value="S_TKc"/>
    <property type="match status" value="1"/>
</dbReference>
<keyword evidence="7" id="KW-0723">Serine/threonine-protein kinase</keyword>
<feature type="compositionally biased region" description="Pro residues" evidence="5">
    <location>
        <begin position="324"/>
        <end position="351"/>
    </location>
</feature>
<keyword evidence="2" id="KW-0547">Nucleotide-binding</keyword>
<dbReference type="InterPro" id="IPR008271">
    <property type="entry name" value="Ser/Thr_kinase_AS"/>
</dbReference>
<protein>
    <submittedName>
        <fullName evidence="7">Serine/threonine protein kinase</fullName>
        <ecNumber evidence="7">2.7.11.1</ecNumber>
    </submittedName>
</protein>
<dbReference type="PANTHER" id="PTHR24348">
    <property type="entry name" value="SERINE/THREONINE-PROTEIN KINASE UNC-51-RELATED"/>
    <property type="match status" value="1"/>
</dbReference>
<feature type="region of interest" description="Disordered" evidence="5">
    <location>
        <begin position="322"/>
        <end position="439"/>
    </location>
</feature>
<dbReference type="InterPro" id="IPR011009">
    <property type="entry name" value="Kinase-like_dom_sf"/>
</dbReference>
<evidence type="ECO:0000313" key="7">
    <source>
        <dbReference type="EMBL" id="KAK2949291.1"/>
    </source>
</evidence>
<evidence type="ECO:0000256" key="1">
    <source>
        <dbReference type="ARBA" id="ARBA00022679"/>
    </source>
</evidence>
<evidence type="ECO:0000256" key="3">
    <source>
        <dbReference type="ARBA" id="ARBA00022777"/>
    </source>
</evidence>
<keyword evidence="1 7" id="KW-0808">Transferase</keyword>
<feature type="region of interest" description="Disordered" evidence="5">
    <location>
        <begin position="462"/>
        <end position="485"/>
    </location>
</feature>
<dbReference type="InterPro" id="IPR000719">
    <property type="entry name" value="Prot_kinase_dom"/>
</dbReference>
<organism evidence="7 8">
    <name type="scientific">Blattamonas nauphoetae</name>
    <dbReference type="NCBI Taxonomy" id="2049346"/>
    <lineage>
        <taxon>Eukaryota</taxon>
        <taxon>Metamonada</taxon>
        <taxon>Preaxostyla</taxon>
        <taxon>Oxymonadida</taxon>
        <taxon>Blattamonas</taxon>
    </lineage>
</organism>
<accession>A0ABQ9XBK0</accession>
<feature type="compositionally biased region" description="Low complexity" evidence="5">
    <location>
        <begin position="376"/>
        <end position="429"/>
    </location>
</feature>
<comment type="caution">
    <text evidence="7">The sequence shown here is derived from an EMBL/GenBank/DDBJ whole genome shotgun (WGS) entry which is preliminary data.</text>
</comment>
<feature type="compositionally biased region" description="Basic and acidic residues" evidence="5">
    <location>
        <begin position="462"/>
        <end position="480"/>
    </location>
</feature>
<evidence type="ECO:0000313" key="8">
    <source>
        <dbReference type="Proteomes" id="UP001281761"/>
    </source>
</evidence>
<dbReference type="Gene3D" id="1.10.510.10">
    <property type="entry name" value="Transferase(Phosphotransferase) domain 1"/>
    <property type="match status" value="1"/>
</dbReference>